<accession>A0A069RES4</accession>
<feature type="compositionally biased region" description="Low complexity" evidence="1">
    <location>
        <begin position="26"/>
        <end position="35"/>
    </location>
</feature>
<protein>
    <submittedName>
        <fullName evidence="2">Uncharacterized protein</fullName>
    </submittedName>
</protein>
<keyword evidence="3" id="KW-1185">Reference proteome</keyword>
<evidence type="ECO:0000313" key="3">
    <source>
        <dbReference type="Proteomes" id="UP000027946"/>
    </source>
</evidence>
<feature type="region of interest" description="Disordered" evidence="1">
    <location>
        <begin position="22"/>
        <end position="53"/>
    </location>
</feature>
<proteinExistence type="predicted"/>
<dbReference type="Proteomes" id="UP000027946">
    <property type="component" value="Unassembled WGS sequence"/>
</dbReference>
<evidence type="ECO:0000313" key="2">
    <source>
        <dbReference type="EMBL" id="KDR94690.1"/>
    </source>
</evidence>
<dbReference type="EMBL" id="JJMM01000013">
    <property type="protein sequence ID" value="KDR94690.1"/>
    <property type="molecule type" value="Genomic_DNA"/>
</dbReference>
<dbReference type="AlphaFoldDB" id="A0A069RES4"/>
<feature type="compositionally biased region" description="Polar residues" evidence="1">
    <location>
        <begin position="43"/>
        <end position="53"/>
    </location>
</feature>
<comment type="caution">
    <text evidence="2">The sequence shown here is derived from an EMBL/GenBank/DDBJ whole genome shotgun (WGS) entry which is preliminary data.</text>
</comment>
<name>A0A069RES4_PEPLI</name>
<sequence>MFCRVKQLFKLYYEEQSHFTDKKRNSSSSCSAAASKRGKDTLSFHTESTVFQT</sequence>
<organism evidence="2 3">
    <name type="scientific">Peptoclostridium litorale DSM 5388</name>
    <dbReference type="NCBI Taxonomy" id="1121324"/>
    <lineage>
        <taxon>Bacteria</taxon>
        <taxon>Bacillati</taxon>
        <taxon>Bacillota</taxon>
        <taxon>Clostridia</taxon>
        <taxon>Peptostreptococcales</taxon>
        <taxon>Peptoclostridiaceae</taxon>
        <taxon>Peptoclostridium</taxon>
    </lineage>
</organism>
<evidence type="ECO:0000256" key="1">
    <source>
        <dbReference type="SAM" id="MobiDB-lite"/>
    </source>
</evidence>
<reference evidence="2 3" key="1">
    <citation type="submission" date="2014-03" db="EMBL/GenBank/DDBJ databases">
        <title>Genome sequence of Clostridium litorale W6, DSM 5388.</title>
        <authorList>
            <person name="Poehlein A."/>
            <person name="Jagirdar A."/>
            <person name="Khonsari B."/>
            <person name="Chibani C.M."/>
            <person name="Gutierrez Gutierrez D.A."/>
            <person name="Davydova E."/>
            <person name="Alghaithi H.S."/>
            <person name="Nair K.P."/>
            <person name="Dhamotharan K."/>
            <person name="Chandran L."/>
            <person name="G W."/>
            <person name="Daniel R."/>
        </authorList>
    </citation>
    <scope>NUCLEOTIDE SEQUENCE [LARGE SCALE GENOMIC DNA]</scope>
    <source>
        <strain evidence="2 3">W6</strain>
    </source>
</reference>
<dbReference type="STRING" id="1121324.CLIT_13c00120"/>
<dbReference type="RefSeq" id="WP_159434341.1">
    <property type="nucleotide sequence ID" value="NZ_FSRH01000017.1"/>
</dbReference>
<gene>
    <name evidence="2" type="ORF">CLIT_13c00120</name>
</gene>